<dbReference type="InterPro" id="IPR029016">
    <property type="entry name" value="GAF-like_dom_sf"/>
</dbReference>
<dbReference type="HOGENOM" id="CLU_096802_4_0_1"/>
<gene>
    <name evidence="2" type="ORF">GUITHDRAFT_79822</name>
</gene>
<feature type="non-terminal residue" evidence="2">
    <location>
        <position position="171"/>
    </location>
</feature>
<reference evidence="2 4" key="1">
    <citation type="journal article" date="2012" name="Nature">
        <title>Algal genomes reveal evolutionary mosaicism and the fate of nucleomorphs.</title>
        <authorList>
            <consortium name="DOE Joint Genome Institute"/>
            <person name="Curtis B.A."/>
            <person name="Tanifuji G."/>
            <person name="Burki F."/>
            <person name="Gruber A."/>
            <person name="Irimia M."/>
            <person name="Maruyama S."/>
            <person name="Arias M.C."/>
            <person name="Ball S.G."/>
            <person name="Gile G.H."/>
            <person name="Hirakawa Y."/>
            <person name="Hopkins J.F."/>
            <person name="Kuo A."/>
            <person name="Rensing S.A."/>
            <person name="Schmutz J."/>
            <person name="Symeonidi A."/>
            <person name="Elias M."/>
            <person name="Eveleigh R.J."/>
            <person name="Herman E.K."/>
            <person name="Klute M.J."/>
            <person name="Nakayama T."/>
            <person name="Obornik M."/>
            <person name="Reyes-Prieto A."/>
            <person name="Armbrust E.V."/>
            <person name="Aves S.J."/>
            <person name="Beiko R.G."/>
            <person name="Coutinho P."/>
            <person name="Dacks J.B."/>
            <person name="Durnford D.G."/>
            <person name="Fast N.M."/>
            <person name="Green B.R."/>
            <person name="Grisdale C.J."/>
            <person name="Hempel F."/>
            <person name="Henrissat B."/>
            <person name="Hoppner M.P."/>
            <person name="Ishida K."/>
            <person name="Kim E."/>
            <person name="Koreny L."/>
            <person name="Kroth P.G."/>
            <person name="Liu Y."/>
            <person name="Malik S.B."/>
            <person name="Maier U.G."/>
            <person name="McRose D."/>
            <person name="Mock T."/>
            <person name="Neilson J.A."/>
            <person name="Onodera N.T."/>
            <person name="Poole A.M."/>
            <person name="Pritham E.J."/>
            <person name="Richards T.A."/>
            <person name="Rocap G."/>
            <person name="Roy S.W."/>
            <person name="Sarai C."/>
            <person name="Schaack S."/>
            <person name="Shirato S."/>
            <person name="Slamovits C.H."/>
            <person name="Spencer D.F."/>
            <person name="Suzuki S."/>
            <person name="Worden A.Z."/>
            <person name="Zauner S."/>
            <person name="Barry K."/>
            <person name="Bell C."/>
            <person name="Bharti A.K."/>
            <person name="Crow J.A."/>
            <person name="Grimwood J."/>
            <person name="Kramer R."/>
            <person name="Lindquist E."/>
            <person name="Lucas S."/>
            <person name="Salamov A."/>
            <person name="McFadden G.I."/>
            <person name="Lane C.E."/>
            <person name="Keeling P.J."/>
            <person name="Gray M.W."/>
            <person name="Grigoriev I.V."/>
            <person name="Archibald J.M."/>
        </authorList>
    </citation>
    <scope>NUCLEOTIDE SEQUENCE</scope>
    <source>
        <strain evidence="2 4">CCMP2712</strain>
    </source>
</reference>
<dbReference type="OrthoDB" id="539901at2759"/>
<evidence type="ECO:0000313" key="2">
    <source>
        <dbReference type="EMBL" id="EKX35462.1"/>
    </source>
</evidence>
<dbReference type="Pfam" id="PF01590">
    <property type="entry name" value="GAF"/>
    <property type="match status" value="1"/>
</dbReference>
<dbReference type="OMA" id="CYDDITK"/>
<organism evidence="2">
    <name type="scientific">Guillardia theta (strain CCMP2712)</name>
    <name type="common">Cryptophyte</name>
    <dbReference type="NCBI Taxonomy" id="905079"/>
    <lineage>
        <taxon>Eukaryota</taxon>
        <taxon>Cryptophyceae</taxon>
        <taxon>Pyrenomonadales</taxon>
        <taxon>Geminigeraceae</taxon>
        <taxon>Guillardia</taxon>
    </lineage>
</organism>
<dbReference type="Proteomes" id="UP000011087">
    <property type="component" value="Unassembled WGS sequence"/>
</dbReference>
<dbReference type="EMBL" id="JH993090">
    <property type="protein sequence ID" value="EKX35462.1"/>
    <property type="molecule type" value="Genomic_DNA"/>
</dbReference>
<dbReference type="GeneID" id="17292214"/>
<evidence type="ECO:0000259" key="1">
    <source>
        <dbReference type="SMART" id="SM00065"/>
    </source>
</evidence>
<reference evidence="4" key="2">
    <citation type="submission" date="2012-11" db="EMBL/GenBank/DDBJ databases">
        <authorList>
            <person name="Kuo A."/>
            <person name="Curtis B.A."/>
            <person name="Tanifuji G."/>
            <person name="Burki F."/>
            <person name="Gruber A."/>
            <person name="Irimia M."/>
            <person name="Maruyama S."/>
            <person name="Arias M.C."/>
            <person name="Ball S.G."/>
            <person name="Gile G.H."/>
            <person name="Hirakawa Y."/>
            <person name="Hopkins J.F."/>
            <person name="Rensing S.A."/>
            <person name="Schmutz J."/>
            <person name="Symeonidi A."/>
            <person name="Elias M."/>
            <person name="Eveleigh R.J."/>
            <person name="Herman E.K."/>
            <person name="Klute M.J."/>
            <person name="Nakayama T."/>
            <person name="Obornik M."/>
            <person name="Reyes-Prieto A."/>
            <person name="Armbrust E.V."/>
            <person name="Aves S.J."/>
            <person name="Beiko R.G."/>
            <person name="Coutinho P."/>
            <person name="Dacks J.B."/>
            <person name="Durnford D.G."/>
            <person name="Fast N.M."/>
            <person name="Green B.R."/>
            <person name="Grisdale C."/>
            <person name="Hempe F."/>
            <person name="Henrissat B."/>
            <person name="Hoppner M.P."/>
            <person name="Ishida K.-I."/>
            <person name="Kim E."/>
            <person name="Koreny L."/>
            <person name="Kroth P.G."/>
            <person name="Liu Y."/>
            <person name="Malik S.-B."/>
            <person name="Maier U.G."/>
            <person name="McRose D."/>
            <person name="Mock T."/>
            <person name="Neilson J.A."/>
            <person name="Onodera N.T."/>
            <person name="Poole A.M."/>
            <person name="Pritham E.J."/>
            <person name="Richards T.A."/>
            <person name="Rocap G."/>
            <person name="Roy S.W."/>
            <person name="Sarai C."/>
            <person name="Schaack S."/>
            <person name="Shirato S."/>
            <person name="Slamovits C.H."/>
            <person name="Spencer D.F."/>
            <person name="Suzuki S."/>
            <person name="Worden A.Z."/>
            <person name="Zauner S."/>
            <person name="Barry K."/>
            <person name="Bell C."/>
            <person name="Bharti A.K."/>
            <person name="Crow J.A."/>
            <person name="Grimwood J."/>
            <person name="Kramer R."/>
            <person name="Lindquist E."/>
            <person name="Lucas S."/>
            <person name="Salamov A."/>
            <person name="McFadden G.I."/>
            <person name="Lane C.E."/>
            <person name="Keeling P.J."/>
            <person name="Gray M.W."/>
            <person name="Grigoriev I.V."/>
            <person name="Archibald J.M."/>
        </authorList>
    </citation>
    <scope>NUCLEOTIDE SEQUENCE</scope>
    <source>
        <strain evidence="4">CCMP2712</strain>
    </source>
</reference>
<proteinExistence type="predicted"/>
<accession>L1IH96</accession>
<sequence>MEIGHGVHVGAPMPENEDERLRVLKMINILDSEPEADFDRITEIASMCFRKPIALVSLLDEDRQWFKSRVGMPKRETSRDVAFCGHAILQDGPLLVEDATKDDRFKFSPLVQLDPKIRFYCGIPLEVEHNAQKHKVGTLCVIDDKPDKMEKHEIRLMESLAKHVSNLLQRR</sequence>
<dbReference type="PANTHER" id="PTHR43102:SF2">
    <property type="entry name" value="GAF DOMAIN-CONTAINING PROTEIN"/>
    <property type="match status" value="1"/>
</dbReference>
<dbReference type="EnsemblProtists" id="EKX35462">
    <property type="protein sequence ID" value="EKX35462"/>
    <property type="gene ID" value="GUITHDRAFT_79822"/>
</dbReference>
<dbReference type="eggNOG" id="ENOG502S4AT">
    <property type="taxonomic scope" value="Eukaryota"/>
</dbReference>
<feature type="domain" description="GAF" evidence="1">
    <location>
        <begin position="33"/>
        <end position="171"/>
    </location>
</feature>
<dbReference type="RefSeq" id="XP_005822442.1">
    <property type="nucleotide sequence ID" value="XM_005822385.1"/>
</dbReference>
<dbReference type="STRING" id="905079.L1IH96"/>
<dbReference type="PANTHER" id="PTHR43102">
    <property type="entry name" value="SLR1143 PROTEIN"/>
    <property type="match status" value="1"/>
</dbReference>
<protein>
    <recommendedName>
        <fullName evidence="1">GAF domain-containing protein</fullName>
    </recommendedName>
</protein>
<evidence type="ECO:0000313" key="4">
    <source>
        <dbReference type="Proteomes" id="UP000011087"/>
    </source>
</evidence>
<keyword evidence="4" id="KW-1185">Reference proteome</keyword>
<dbReference type="InterPro" id="IPR003018">
    <property type="entry name" value="GAF"/>
</dbReference>
<dbReference type="KEGG" id="gtt:GUITHDRAFT_79822"/>
<dbReference type="AlphaFoldDB" id="L1IH96"/>
<reference evidence="3" key="3">
    <citation type="submission" date="2016-03" db="UniProtKB">
        <authorList>
            <consortium name="EnsemblProtists"/>
        </authorList>
    </citation>
    <scope>IDENTIFICATION</scope>
</reference>
<dbReference type="SMART" id="SM00065">
    <property type="entry name" value="GAF"/>
    <property type="match status" value="1"/>
</dbReference>
<dbReference type="PaxDb" id="55529-EKX35462"/>
<dbReference type="Gene3D" id="3.30.450.40">
    <property type="match status" value="1"/>
</dbReference>
<evidence type="ECO:0000313" key="3">
    <source>
        <dbReference type="EnsemblProtists" id="EKX35462"/>
    </source>
</evidence>
<name>L1IH96_GUITC</name>
<dbReference type="SUPFAM" id="SSF55781">
    <property type="entry name" value="GAF domain-like"/>
    <property type="match status" value="1"/>
</dbReference>